<evidence type="ECO:0000313" key="2">
    <source>
        <dbReference type="EMBL" id="CAF4550083.1"/>
    </source>
</evidence>
<reference evidence="1" key="1">
    <citation type="submission" date="2021-02" db="EMBL/GenBank/DDBJ databases">
        <authorList>
            <person name="Nowell W R."/>
        </authorList>
    </citation>
    <scope>NUCLEOTIDE SEQUENCE</scope>
</reference>
<keyword evidence="3" id="KW-1185">Reference proteome</keyword>
<dbReference type="AlphaFoldDB" id="A0A816E0K3"/>
<organism evidence="1 3">
    <name type="scientific">Didymodactylos carnosus</name>
    <dbReference type="NCBI Taxonomy" id="1234261"/>
    <lineage>
        <taxon>Eukaryota</taxon>
        <taxon>Metazoa</taxon>
        <taxon>Spiralia</taxon>
        <taxon>Gnathifera</taxon>
        <taxon>Rotifera</taxon>
        <taxon>Eurotatoria</taxon>
        <taxon>Bdelloidea</taxon>
        <taxon>Philodinida</taxon>
        <taxon>Philodinidae</taxon>
        <taxon>Didymodactylos</taxon>
    </lineage>
</organism>
<protein>
    <submittedName>
        <fullName evidence="1">Uncharacterized protein</fullName>
    </submittedName>
</protein>
<feature type="non-terminal residue" evidence="1">
    <location>
        <position position="115"/>
    </location>
</feature>
<evidence type="ECO:0000313" key="1">
    <source>
        <dbReference type="EMBL" id="CAF1639782.1"/>
    </source>
</evidence>
<dbReference type="EMBL" id="CAJNOQ010046861">
    <property type="protein sequence ID" value="CAF1639782.1"/>
    <property type="molecule type" value="Genomic_DNA"/>
</dbReference>
<dbReference type="EMBL" id="CAJOBC010115604">
    <property type="protein sequence ID" value="CAF4550083.1"/>
    <property type="molecule type" value="Genomic_DNA"/>
</dbReference>
<comment type="caution">
    <text evidence="1">The sequence shown here is derived from an EMBL/GenBank/DDBJ whole genome shotgun (WGS) entry which is preliminary data.</text>
</comment>
<name>A0A816E0K3_9BILA</name>
<sequence length="115" mass="13272">MGVDPSQVRSSINNIIVYLQRHAKSFNGMKKRLQNTKERLQKTETDIAMSKMLVMASDVADLYIRYCALRVLRSRGITASNAMKHFFVFVAGFQLLPLQYRVHFLVPKVPLPFRL</sequence>
<gene>
    <name evidence="1" type="ORF">GPM918_LOCUS44861</name>
    <name evidence="2" type="ORF">SRO942_LOCUS46946</name>
</gene>
<dbReference type="Proteomes" id="UP000681722">
    <property type="component" value="Unassembled WGS sequence"/>
</dbReference>
<accession>A0A816E0K3</accession>
<dbReference type="Proteomes" id="UP000663829">
    <property type="component" value="Unassembled WGS sequence"/>
</dbReference>
<proteinExistence type="predicted"/>
<evidence type="ECO:0000313" key="3">
    <source>
        <dbReference type="Proteomes" id="UP000663829"/>
    </source>
</evidence>